<dbReference type="Proteomes" id="UP001600888">
    <property type="component" value="Unassembled WGS sequence"/>
</dbReference>
<protein>
    <submittedName>
        <fullName evidence="1">Uncharacterized protein</fullName>
    </submittedName>
</protein>
<dbReference type="EMBL" id="JBAWTH010000056">
    <property type="protein sequence ID" value="KAL2281587.1"/>
    <property type="molecule type" value="Genomic_DNA"/>
</dbReference>
<organism evidence="1 2">
    <name type="scientific">Diaporthe vaccinii</name>
    <dbReference type="NCBI Taxonomy" id="105482"/>
    <lineage>
        <taxon>Eukaryota</taxon>
        <taxon>Fungi</taxon>
        <taxon>Dikarya</taxon>
        <taxon>Ascomycota</taxon>
        <taxon>Pezizomycotina</taxon>
        <taxon>Sordariomycetes</taxon>
        <taxon>Sordariomycetidae</taxon>
        <taxon>Diaporthales</taxon>
        <taxon>Diaporthaceae</taxon>
        <taxon>Diaporthe</taxon>
        <taxon>Diaporthe eres species complex</taxon>
    </lineage>
</organism>
<evidence type="ECO:0000313" key="1">
    <source>
        <dbReference type="EMBL" id="KAL2281587.1"/>
    </source>
</evidence>
<name>A0ABR4EGJ9_9PEZI</name>
<reference evidence="1 2" key="1">
    <citation type="submission" date="2024-03" db="EMBL/GenBank/DDBJ databases">
        <title>A high-quality draft genome sequence of Diaporthe vaccinii, a causative agent of upright dieback and viscid rot disease in cranberry plants.</title>
        <authorList>
            <person name="Sarrasin M."/>
            <person name="Lang B.F."/>
            <person name="Burger G."/>
        </authorList>
    </citation>
    <scope>NUCLEOTIDE SEQUENCE [LARGE SCALE GENOMIC DNA]</scope>
    <source>
        <strain evidence="1 2">IS7</strain>
    </source>
</reference>
<keyword evidence="2" id="KW-1185">Reference proteome</keyword>
<proteinExistence type="predicted"/>
<sequence>MYMAAELHHTPHLLGPRARGHTTEASLFPTIPPPFPAREPCPKVTVTCKTLEECLQSRELQHCFPTVFRYPLHYQRASKPPSRPALLRFAHESPSPASVWLASALVHLLGPRGVRIPLISPKSRHQCDTRAEEGTLAKCKNIAQYQHSHLSRTSPDQTIHSPD</sequence>
<comment type="caution">
    <text evidence="1">The sequence shown here is derived from an EMBL/GenBank/DDBJ whole genome shotgun (WGS) entry which is preliminary data.</text>
</comment>
<evidence type="ECO:0000313" key="2">
    <source>
        <dbReference type="Proteomes" id="UP001600888"/>
    </source>
</evidence>
<accession>A0ABR4EGJ9</accession>
<gene>
    <name evidence="1" type="ORF">FJTKL_11488</name>
</gene>